<dbReference type="Gene3D" id="1.10.8.60">
    <property type="match status" value="1"/>
</dbReference>
<feature type="binding site" evidence="9">
    <location>
        <position position="50"/>
    </location>
    <ligand>
        <name>ATP</name>
        <dbReference type="ChEBI" id="CHEBI:30616"/>
    </ligand>
</feature>
<dbReference type="PANTHER" id="PTHR42848">
    <property type="match status" value="1"/>
</dbReference>
<accession>A0A249SNX8</accession>
<dbReference type="GO" id="GO:0000400">
    <property type="term" value="F:four-way junction DNA binding"/>
    <property type="evidence" value="ECO:0007669"/>
    <property type="project" value="UniProtKB-UniRule"/>
</dbReference>
<feature type="binding site" evidence="9">
    <location>
        <position position="156"/>
    </location>
    <ligand>
        <name>ATP</name>
        <dbReference type="ChEBI" id="CHEBI:30616"/>
    </ligand>
</feature>
<organism evidence="11 12">
    <name type="scientific">Mesoplasma chauliocola</name>
    <dbReference type="NCBI Taxonomy" id="216427"/>
    <lineage>
        <taxon>Bacteria</taxon>
        <taxon>Bacillati</taxon>
        <taxon>Mycoplasmatota</taxon>
        <taxon>Mollicutes</taxon>
        <taxon>Entomoplasmatales</taxon>
        <taxon>Entomoplasmataceae</taxon>
        <taxon>Mesoplasma</taxon>
    </lineage>
</organism>
<evidence type="ECO:0000256" key="6">
    <source>
        <dbReference type="ARBA" id="ARBA00023125"/>
    </source>
</evidence>
<feature type="binding site" evidence="9">
    <location>
        <position position="47"/>
    </location>
    <ligand>
        <name>ATP</name>
        <dbReference type="ChEBI" id="CHEBI:30616"/>
    </ligand>
</feature>
<dbReference type="GO" id="GO:0016887">
    <property type="term" value="F:ATP hydrolysis activity"/>
    <property type="evidence" value="ECO:0007669"/>
    <property type="project" value="RHEA"/>
</dbReference>
<comment type="catalytic activity">
    <reaction evidence="9">
        <text>ATP + H2O = ADP + phosphate + H(+)</text>
        <dbReference type="Rhea" id="RHEA:13065"/>
        <dbReference type="ChEBI" id="CHEBI:15377"/>
        <dbReference type="ChEBI" id="CHEBI:15378"/>
        <dbReference type="ChEBI" id="CHEBI:30616"/>
        <dbReference type="ChEBI" id="CHEBI:43474"/>
        <dbReference type="ChEBI" id="CHEBI:456216"/>
    </reaction>
</comment>
<dbReference type="Proteomes" id="UP000232229">
    <property type="component" value="Chromosome"/>
</dbReference>
<dbReference type="GO" id="GO:0048476">
    <property type="term" value="C:Holliday junction resolvase complex"/>
    <property type="evidence" value="ECO:0007669"/>
    <property type="project" value="UniProtKB-UniRule"/>
</dbReference>
<dbReference type="PANTHER" id="PTHR42848:SF1">
    <property type="entry name" value="HOLLIDAY JUNCTION BRANCH MIGRATION COMPLEX SUBUNIT RUVB"/>
    <property type="match status" value="1"/>
</dbReference>
<dbReference type="Gene3D" id="3.40.50.300">
    <property type="entry name" value="P-loop containing nucleotide triphosphate hydrolases"/>
    <property type="match status" value="1"/>
</dbReference>
<reference evidence="11 12" key="1">
    <citation type="submission" date="2017-08" db="EMBL/GenBank/DDBJ databases">
        <title>Complete Genome Sequence of Mesoplasma chauliocola.</title>
        <authorList>
            <person name="Knight T.F.Jr."/>
            <person name="Citino T."/>
        </authorList>
    </citation>
    <scope>NUCLEOTIDE SEQUENCE [LARGE SCALE GENOMIC DNA]</scope>
    <source>
        <strain evidence="11 12">CHPA-2</strain>
    </source>
</reference>
<dbReference type="RefSeq" id="WP_027875632.1">
    <property type="nucleotide sequence ID" value="NZ_CP023173.1"/>
</dbReference>
<feature type="binding site" evidence="9">
    <location>
        <position position="204"/>
    </location>
    <ligand>
        <name>ATP</name>
        <dbReference type="ChEBI" id="CHEBI:30616"/>
    </ligand>
</feature>
<feature type="domain" description="AAA+ ATPase" evidence="10">
    <location>
        <begin position="36"/>
        <end position="167"/>
    </location>
</feature>
<dbReference type="InterPro" id="IPR004605">
    <property type="entry name" value="DNA_helicase_Holl-junc_RuvB"/>
</dbReference>
<dbReference type="GO" id="GO:0006310">
    <property type="term" value="P:DNA recombination"/>
    <property type="evidence" value="ECO:0007669"/>
    <property type="project" value="UniProtKB-UniRule"/>
</dbReference>
<dbReference type="InterPro" id="IPR027417">
    <property type="entry name" value="P-loop_NTPase"/>
</dbReference>
<evidence type="ECO:0000256" key="3">
    <source>
        <dbReference type="ARBA" id="ARBA00022763"/>
    </source>
</evidence>
<feature type="binding site" evidence="9">
    <location>
        <position position="298"/>
    </location>
    <ligand>
        <name>DNA</name>
        <dbReference type="ChEBI" id="CHEBI:16991"/>
    </ligand>
</feature>
<evidence type="ECO:0000313" key="11">
    <source>
        <dbReference type="EMBL" id="ASZ09191.1"/>
    </source>
</evidence>
<dbReference type="InterPro" id="IPR008824">
    <property type="entry name" value="RuvB-like_N"/>
</dbReference>
<feature type="binding site" evidence="9">
    <location>
        <position position="6"/>
    </location>
    <ligand>
        <name>ATP</name>
        <dbReference type="ChEBI" id="CHEBI:30616"/>
    </ligand>
</feature>
<dbReference type="GO" id="GO:0005737">
    <property type="term" value="C:cytoplasm"/>
    <property type="evidence" value="ECO:0007669"/>
    <property type="project" value="UniProtKB-SubCell"/>
</dbReference>
<dbReference type="InterPro" id="IPR041445">
    <property type="entry name" value="AAA_lid_4"/>
</dbReference>
<dbReference type="Pfam" id="PF17864">
    <property type="entry name" value="AAA_lid_4"/>
    <property type="match status" value="1"/>
</dbReference>
<dbReference type="HAMAP" id="MF_00016">
    <property type="entry name" value="DNA_HJ_migration_RuvB"/>
    <property type="match status" value="1"/>
</dbReference>
<keyword evidence="1 9" id="KW-0963">Cytoplasm</keyword>
<feature type="binding site" evidence="9">
    <location>
        <position position="51"/>
    </location>
    <ligand>
        <name>ATP</name>
        <dbReference type="ChEBI" id="CHEBI:30616"/>
    </ligand>
</feature>
<evidence type="ECO:0000256" key="7">
    <source>
        <dbReference type="ARBA" id="ARBA00023172"/>
    </source>
</evidence>
<dbReference type="GO" id="GO:0005524">
    <property type="term" value="F:ATP binding"/>
    <property type="evidence" value="ECO:0007669"/>
    <property type="project" value="UniProtKB-UniRule"/>
</dbReference>
<evidence type="ECO:0000256" key="4">
    <source>
        <dbReference type="ARBA" id="ARBA00022801"/>
    </source>
</evidence>
<protein>
    <recommendedName>
        <fullName evidence="9">Holliday junction branch migration complex subunit RuvB</fullName>
        <ecNumber evidence="9">3.6.4.-</ecNumber>
    </recommendedName>
</protein>
<dbReference type="STRING" id="1336232.GCA_000518825_01377"/>
<dbReference type="SUPFAM" id="SSF52540">
    <property type="entry name" value="P-loop containing nucleoside triphosphate hydrolases"/>
    <property type="match status" value="1"/>
</dbReference>
<proteinExistence type="inferred from homology"/>
<keyword evidence="2 9" id="KW-0547">Nucleotide-binding</keyword>
<name>A0A249SNX8_9MOLU</name>
<feature type="binding site" evidence="9">
    <location>
        <position position="166"/>
    </location>
    <ligand>
        <name>ATP</name>
        <dbReference type="ChEBI" id="CHEBI:30616"/>
    </ligand>
</feature>
<feature type="binding site" evidence="9">
    <location>
        <position position="52"/>
    </location>
    <ligand>
        <name>ATP</name>
        <dbReference type="ChEBI" id="CHEBI:30616"/>
    </ligand>
</feature>
<evidence type="ECO:0000313" key="12">
    <source>
        <dbReference type="Proteomes" id="UP000232229"/>
    </source>
</evidence>
<comment type="domain">
    <text evidence="9">Has 3 domains, the large (RuvB-L) and small ATPase (RuvB-S) domains and the C-terminal head (RuvB-H) domain. The head domain binds DNA, while the ATPase domains jointly bind ATP, ADP or are empty depending on the state of the subunit in the translocation cycle. During a single DNA translocation step the structure of each domain remains the same, but their relative positions change.</text>
</comment>
<dbReference type="EC" id="3.6.4.-" evidence="9"/>
<comment type="similarity">
    <text evidence="9">Belongs to the RuvB family.</text>
</comment>
<dbReference type="GO" id="GO:0006281">
    <property type="term" value="P:DNA repair"/>
    <property type="evidence" value="ECO:0007669"/>
    <property type="project" value="UniProtKB-UniRule"/>
</dbReference>
<evidence type="ECO:0000256" key="2">
    <source>
        <dbReference type="ARBA" id="ARBA00022741"/>
    </source>
</evidence>
<keyword evidence="11" id="KW-0347">Helicase</keyword>
<dbReference type="SMART" id="SM00382">
    <property type="entry name" value="AAA"/>
    <property type="match status" value="1"/>
</dbReference>
<sequence length="318" mass="36645">MSNDFRPNSWNEYIGQEKIIKNLKIYIEAAVKQNRVLDPIIFSGPSGMGKTSLAYLLSKILKTKIHIVNGPSLQKPSDLISILTSIKEKQILFIDEIHSVSKEIMEVLYPVLEENKLSIIIGKEYNSKIVNIKLPNFSIITATTEINRLPFPFLNRFPIQFELEGYNQQDLIKIITNTFKKLNDITIETKEAEVIARYSKLVPRVANNLVKRIYDFLITEKIKDLSEKSLEYVFNQMGLYEFGLNEKDIDYLKALKENITLSLDSLAQIINVPSQTILNNIEPIFLKEKLIIKTGRGRQITNRGKDYLEKNKKTIYLS</sequence>
<dbReference type="InterPro" id="IPR036388">
    <property type="entry name" value="WH-like_DNA-bd_sf"/>
</dbReference>
<dbReference type="Gene3D" id="1.10.10.10">
    <property type="entry name" value="Winged helix-like DNA-binding domain superfamily/Winged helix DNA-binding domain"/>
    <property type="match status" value="1"/>
</dbReference>
<dbReference type="InterPro" id="IPR008823">
    <property type="entry name" value="RuvB_wg_C"/>
</dbReference>
<evidence type="ECO:0000256" key="5">
    <source>
        <dbReference type="ARBA" id="ARBA00022840"/>
    </source>
</evidence>
<keyword evidence="8 9" id="KW-0234">DNA repair</keyword>
<keyword evidence="12" id="KW-1185">Reference proteome</keyword>
<keyword evidence="7 9" id="KW-0233">DNA recombination</keyword>
<gene>
    <name evidence="9" type="primary">ruvB</name>
    <name evidence="11" type="ORF">CK556_02380</name>
</gene>
<dbReference type="InterPro" id="IPR036390">
    <property type="entry name" value="WH_DNA-bd_sf"/>
</dbReference>
<feature type="region of interest" description="Head domain (RuvB-H)" evidence="9">
    <location>
        <begin position="241"/>
        <end position="318"/>
    </location>
</feature>
<keyword evidence="6 9" id="KW-0238">DNA-binding</keyword>
<dbReference type="AlphaFoldDB" id="A0A249SNX8"/>
<evidence type="ECO:0000259" key="10">
    <source>
        <dbReference type="SMART" id="SM00382"/>
    </source>
</evidence>
<dbReference type="Pfam" id="PF05491">
    <property type="entry name" value="WHD_RuvB"/>
    <property type="match status" value="1"/>
</dbReference>
<comment type="subunit">
    <text evidence="9">Homohexamer. Forms an RuvA(8)-RuvB(12)-Holliday junction (HJ) complex. HJ DNA is sandwiched between 2 RuvA tetramers; dsDNA enters through RuvA and exits via RuvB. An RuvB hexamer assembles on each DNA strand where it exits the tetramer. Each RuvB hexamer is contacted by two RuvA subunits (via domain III) on 2 adjacent RuvB subunits; this complex drives branch migration. In the full resolvosome a probable DNA-RuvA(4)-RuvB(12)-RuvC(2) complex forms which resolves the HJ.</text>
</comment>
<dbReference type="CDD" id="cd00009">
    <property type="entry name" value="AAA"/>
    <property type="match status" value="1"/>
</dbReference>
<feature type="binding site" evidence="9">
    <location>
        <position position="293"/>
    </location>
    <ligand>
        <name>DNA</name>
        <dbReference type="ChEBI" id="CHEBI:16991"/>
    </ligand>
</feature>
<dbReference type="SUPFAM" id="SSF46785">
    <property type="entry name" value="Winged helix' DNA-binding domain"/>
    <property type="match status" value="1"/>
</dbReference>
<keyword evidence="5 9" id="KW-0067">ATP-binding</keyword>
<keyword evidence="4 9" id="KW-0378">Hydrolase</keyword>
<keyword evidence="3 9" id="KW-0227">DNA damage</keyword>
<dbReference type="EMBL" id="CP023173">
    <property type="protein sequence ID" value="ASZ09191.1"/>
    <property type="molecule type" value="Genomic_DNA"/>
</dbReference>
<evidence type="ECO:0000256" key="1">
    <source>
        <dbReference type="ARBA" id="ARBA00022490"/>
    </source>
</evidence>
<comment type="caution">
    <text evidence="9">Lacks conserved residue(s) required for the propagation of feature annotation.</text>
</comment>
<evidence type="ECO:0000256" key="8">
    <source>
        <dbReference type="ARBA" id="ARBA00023204"/>
    </source>
</evidence>
<comment type="function">
    <text evidence="9">The RuvA-RuvB-RuvC complex processes Holliday junction (HJ) DNA during genetic recombination and DNA repair, while the RuvA-RuvB complex plays an important role in the rescue of blocked DNA replication forks via replication fork reversal (RFR). RuvA specifically binds to HJ cruciform DNA, conferring on it an open structure. The RuvB hexamer acts as an ATP-dependent pump, pulling dsDNA into and through the RuvAB complex. RuvB forms 2 homohexamers on either side of HJ DNA bound by 1 or 2 RuvA tetramers; 4 subunits per hexamer contact DNA at a time. Coordinated motions by a converter formed by DNA-disengaged RuvB subunits stimulates ATP hydrolysis and nucleotide exchange. Immobilization of the converter enables RuvB to convert the ATP-contained energy into a lever motion, pulling 2 nucleotides of DNA out of the RuvA tetramer per ATP hydrolyzed, thus driving DNA branch migration. The RuvB motors rotate together with the DNA substrate, which together with the progressing nucleotide cycle form the mechanistic basis for DNA recombination by continuous HJ branch migration. Branch migration allows RuvC to scan DNA until it finds its consensus sequence, where it cleaves and resolves cruciform DNA.</text>
</comment>
<feature type="binding site" evidence="9">
    <location>
        <position position="51"/>
    </location>
    <ligand>
        <name>Mg(2+)</name>
        <dbReference type="ChEBI" id="CHEBI:18420"/>
    </ligand>
</feature>
<dbReference type="KEGG" id="mchc:CK556_02380"/>
<dbReference type="Pfam" id="PF05496">
    <property type="entry name" value="RuvB_N"/>
    <property type="match status" value="1"/>
</dbReference>
<dbReference type="NCBIfam" id="NF000868">
    <property type="entry name" value="PRK00080.1"/>
    <property type="match status" value="1"/>
</dbReference>
<evidence type="ECO:0000256" key="9">
    <source>
        <dbReference type="HAMAP-Rule" id="MF_00016"/>
    </source>
</evidence>
<dbReference type="GO" id="GO:0009378">
    <property type="term" value="F:four-way junction helicase activity"/>
    <property type="evidence" value="ECO:0007669"/>
    <property type="project" value="InterPro"/>
</dbReference>
<comment type="subcellular location">
    <subcellularLocation>
        <location evidence="9">Cytoplasm</location>
    </subcellularLocation>
</comment>
<dbReference type="InterPro" id="IPR003593">
    <property type="entry name" value="AAA+_ATPase"/>
</dbReference>